<comment type="caution">
    <text evidence="2">The sequence shown here is derived from an EMBL/GenBank/DDBJ whole genome shotgun (WGS) entry which is preliminary data.</text>
</comment>
<protein>
    <submittedName>
        <fullName evidence="2">Lipoprotein, putative</fullName>
    </submittedName>
</protein>
<dbReference type="AlphaFoldDB" id="A1ZXQ1"/>
<dbReference type="Pfam" id="PF13648">
    <property type="entry name" value="Lipocalin_4"/>
    <property type="match status" value="1"/>
</dbReference>
<dbReference type="OrthoDB" id="852555at2"/>
<keyword evidence="3" id="KW-1185">Reference proteome</keyword>
<evidence type="ECO:0000313" key="3">
    <source>
        <dbReference type="Proteomes" id="UP000004095"/>
    </source>
</evidence>
<accession>A1ZXQ1</accession>
<reference evidence="2 3" key="1">
    <citation type="submission" date="2007-01" db="EMBL/GenBank/DDBJ databases">
        <authorList>
            <person name="Haygood M."/>
            <person name="Podell S."/>
            <person name="Anderson C."/>
            <person name="Hopkinson B."/>
            <person name="Roe K."/>
            <person name="Barbeau K."/>
            <person name="Gaasterland T."/>
            <person name="Ferriera S."/>
            <person name="Johnson J."/>
            <person name="Kravitz S."/>
            <person name="Beeson K."/>
            <person name="Sutton G."/>
            <person name="Rogers Y.-H."/>
            <person name="Friedman R."/>
            <person name="Frazier M."/>
            <person name="Venter J.C."/>
        </authorList>
    </citation>
    <scope>NUCLEOTIDE SEQUENCE [LARGE SCALE GENOMIC DNA]</scope>
    <source>
        <strain evidence="2 3">ATCC 23134</strain>
    </source>
</reference>
<proteinExistence type="predicted"/>
<dbReference type="InterPro" id="IPR024311">
    <property type="entry name" value="Lipocalin-like"/>
</dbReference>
<organism evidence="2 3">
    <name type="scientific">Microscilla marina ATCC 23134</name>
    <dbReference type="NCBI Taxonomy" id="313606"/>
    <lineage>
        <taxon>Bacteria</taxon>
        <taxon>Pseudomonadati</taxon>
        <taxon>Bacteroidota</taxon>
        <taxon>Cytophagia</taxon>
        <taxon>Cytophagales</taxon>
        <taxon>Microscillaceae</taxon>
        <taxon>Microscilla</taxon>
    </lineage>
</organism>
<name>A1ZXQ1_MICM2</name>
<evidence type="ECO:0000313" key="2">
    <source>
        <dbReference type="EMBL" id="EAY24829.1"/>
    </source>
</evidence>
<dbReference type="RefSeq" id="WP_002704032.1">
    <property type="nucleotide sequence ID" value="NZ_AAWS01000060.1"/>
</dbReference>
<gene>
    <name evidence="2" type="ORF">M23134_06721</name>
</gene>
<evidence type="ECO:0000259" key="1">
    <source>
        <dbReference type="Pfam" id="PF13648"/>
    </source>
</evidence>
<sequence>MKRTHLFLVLVAMVAVFSQSCKKKNDDNGPVIENTELLKAWKVSNALEGTLDVTAEFSQYRLTLANDGTTKSYTLVDRSGTSTTGTWALSTDKTSLTLTPSTGTAITYSAVSFSATELKYQGSTTGKGGSVTINFTLVPA</sequence>
<dbReference type="Proteomes" id="UP000004095">
    <property type="component" value="Unassembled WGS sequence"/>
</dbReference>
<dbReference type="EMBL" id="AAWS01000060">
    <property type="protein sequence ID" value="EAY24829.1"/>
    <property type="molecule type" value="Genomic_DNA"/>
</dbReference>
<dbReference type="PROSITE" id="PS51257">
    <property type="entry name" value="PROKAR_LIPOPROTEIN"/>
    <property type="match status" value="1"/>
</dbReference>
<feature type="domain" description="Lipocalin-like" evidence="1">
    <location>
        <begin position="40"/>
        <end position="120"/>
    </location>
</feature>
<keyword evidence="2" id="KW-0449">Lipoprotein</keyword>